<dbReference type="PANTHER" id="PTHR30085:SF7">
    <property type="entry name" value="AMINO-ACID ABC TRANSPORTER-BINDING PROTEIN YHDW-RELATED"/>
    <property type="match status" value="1"/>
</dbReference>
<feature type="signal peptide" evidence="5">
    <location>
        <begin position="1"/>
        <end position="23"/>
    </location>
</feature>
<evidence type="ECO:0000256" key="3">
    <source>
        <dbReference type="ARBA" id="ARBA00022729"/>
    </source>
</evidence>
<dbReference type="InterPro" id="IPR001638">
    <property type="entry name" value="Solute-binding_3/MltF_N"/>
</dbReference>
<dbReference type="Gene3D" id="3.40.190.10">
    <property type="entry name" value="Periplasmic binding protein-like II"/>
    <property type="match status" value="2"/>
</dbReference>
<evidence type="ECO:0000256" key="5">
    <source>
        <dbReference type="SAM" id="SignalP"/>
    </source>
</evidence>
<keyword evidence="2" id="KW-0813">Transport</keyword>
<proteinExistence type="inferred from homology"/>
<gene>
    <name evidence="7" type="ORF">TMPK1_09410</name>
</gene>
<evidence type="ECO:0000256" key="1">
    <source>
        <dbReference type="ARBA" id="ARBA00010333"/>
    </source>
</evidence>
<dbReference type="EMBL" id="BOPV01000001">
    <property type="protein sequence ID" value="GIL38704.1"/>
    <property type="molecule type" value="Genomic_DNA"/>
</dbReference>
<feature type="chain" id="PRO_5035920186" evidence="5">
    <location>
        <begin position="24"/>
        <end position="340"/>
    </location>
</feature>
<evidence type="ECO:0000256" key="4">
    <source>
        <dbReference type="RuleBase" id="RU003744"/>
    </source>
</evidence>
<dbReference type="AlphaFoldDB" id="A0A8S8X815"/>
<evidence type="ECO:0000313" key="7">
    <source>
        <dbReference type="EMBL" id="GIL38704.1"/>
    </source>
</evidence>
<comment type="caution">
    <text evidence="7">The sequence shown here is derived from an EMBL/GenBank/DDBJ whole genome shotgun (WGS) entry which is preliminary data.</text>
</comment>
<comment type="similarity">
    <text evidence="1 4">Belongs to the bacterial solute-binding protein 3 family.</text>
</comment>
<evidence type="ECO:0000256" key="2">
    <source>
        <dbReference type="ARBA" id="ARBA00022448"/>
    </source>
</evidence>
<name>A0A8S8X815_9PROT</name>
<protein>
    <submittedName>
        <fullName evidence="7">ABC transporter substrate-binding protein</fullName>
    </submittedName>
</protein>
<keyword evidence="8" id="KW-1185">Reference proteome</keyword>
<dbReference type="Proteomes" id="UP000681075">
    <property type="component" value="Unassembled WGS sequence"/>
</dbReference>
<dbReference type="InterPro" id="IPR051455">
    <property type="entry name" value="Bact_solute-bind_prot3"/>
</dbReference>
<accession>A0A8S8X815</accession>
<organism evidence="7 8">
    <name type="scientific">Roseiterribacter gracilis</name>
    <dbReference type="NCBI Taxonomy" id="2812848"/>
    <lineage>
        <taxon>Bacteria</taxon>
        <taxon>Pseudomonadati</taxon>
        <taxon>Pseudomonadota</taxon>
        <taxon>Alphaproteobacteria</taxon>
        <taxon>Rhodospirillales</taxon>
        <taxon>Roseiterribacteraceae</taxon>
        <taxon>Roseiterribacter</taxon>
    </lineage>
</organism>
<keyword evidence="3 5" id="KW-0732">Signal</keyword>
<evidence type="ECO:0000313" key="8">
    <source>
        <dbReference type="Proteomes" id="UP000681075"/>
    </source>
</evidence>
<dbReference type="PROSITE" id="PS01039">
    <property type="entry name" value="SBP_BACTERIAL_3"/>
    <property type="match status" value="1"/>
</dbReference>
<dbReference type="RefSeq" id="WP_420241755.1">
    <property type="nucleotide sequence ID" value="NZ_BOPV01000001.1"/>
</dbReference>
<dbReference type="InterPro" id="IPR018313">
    <property type="entry name" value="SBP_3_CS"/>
</dbReference>
<evidence type="ECO:0000259" key="6">
    <source>
        <dbReference type="SMART" id="SM00062"/>
    </source>
</evidence>
<dbReference type="CDD" id="cd13692">
    <property type="entry name" value="PBP2_BztA"/>
    <property type="match status" value="1"/>
</dbReference>
<dbReference type="Pfam" id="PF00497">
    <property type="entry name" value="SBP_bac_3"/>
    <property type="match status" value="1"/>
</dbReference>
<dbReference type="SMART" id="SM00062">
    <property type="entry name" value="PBPb"/>
    <property type="match status" value="1"/>
</dbReference>
<sequence>MKRLVTAAAAVALTVGIAGAAQAGGTFDAVKARGQLVCGVHTGLAGFSAPDDKGVWAGIDVDICRAVAVSMFGDAQKVKFVPLTTSNRFTALQSGEIDMLARNTTVTLTRDTTNGMNFAPVNFYDGQGFIVAKKLNVKSAKELKGATVCVQSGTTTEQNLADYFRSNKMDFKPVTFEKQDEAVAAFTGGRCDVYTSDKSQLGAIRASQVKVPEDYVILPETISKEPFAAAVRHGDDQWFDLVKWSVYAMIEAEESGVTSKNVDEMVKSTDPNLQRLLGVNGGMGKALGVDDKFAYNIIKQVGNYGESFDRNLGAGSKVKLERGLNNLWKNGGLQYAIPFR</sequence>
<dbReference type="PANTHER" id="PTHR30085">
    <property type="entry name" value="AMINO ACID ABC TRANSPORTER PERMEASE"/>
    <property type="match status" value="1"/>
</dbReference>
<feature type="domain" description="Solute-binding protein family 3/N-terminal" evidence="6">
    <location>
        <begin position="35"/>
        <end position="265"/>
    </location>
</feature>
<reference evidence="7" key="1">
    <citation type="submission" date="2021-02" db="EMBL/GenBank/DDBJ databases">
        <title>Genome sequence of Rhodospirillales sp. strain TMPK1 isolated from soil.</title>
        <authorList>
            <person name="Nakai R."/>
            <person name="Kusada H."/>
            <person name="Tamaki H."/>
        </authorList>
    </citation>
    <scope>NUCLEOTIDE SEQUENCE</scope>
    <source>
        <strain evidence="7">TMPK1</strain>
    </source>
</reference>
<dbReference type="SUPFAM" id="SSF53850">
    <property type="entry name" value="Periplasmic binding protein-like II"/>
    <property type="match status" value="1"/>
</dbReference>
<dbReference type="GO" id="GO:0006865">
    <property type="term" value="P:amino acid transport"/>
    <property type="evidence" value="ECO:0007669"/>
    <property type="project" value="TreeGrafter"/>
</dbReference>